<accession>A0ABN4ISZ7</accession>
<dbReference type="PRINTS" id="PR00080">
    <property type="entry name" value="SDRFAMILY"/>
</dbReference>
<keyword evidence="4" id="KW-1185">Reference proteome</keyword>
<protein>
    <submittedName>
        <fullName evidence="3">Oxidoreductase</fullName>
    </submittedName>
</protein>
<name>A0ABN4ISZ7_ECTME</name>
<evidence type="ECO:0000313" key="3">
    <source>
        <dbReference type="EMBL" id="ALN18850.1"/>
    </source>
</evidence>
<dbReference type="EMBL" id="CP013124">
    <property type="protein sequence ID" value="ALN18850.1"/>
    <property type="molecule type" value="Genomic_DNA"/>
</dbReference>
<dbReference type="Gene3D" id="3.40.50.720">
    <property type="entry name" value="NAD(P)-binding Rossmann-like Domain"/>
    <property type="match status" value="1"/>
</dbReference>
<dbReference type="SMART" id="SM00822">
    <property type="entry name" value="PKS_KR"/>
    <property type="match status" value="1"/>
</dbReference>
<evidence type="ECO:0000259" key="2">
    <source>
        <dbReference type="SMART" id="SM00822"/>
    </source>
</evidence>
<feature type="domain" description="Ketoreductase" evidence="2">
    <location>
        <begin position="8"/>
        <end position="182"/>
    </location>
</feature>
<proteinExistence type="inferred from homology"/>
<dbReference type="PANTHER" id="PTHR42760">
    <property type="entry name" value="SHORT-CHAIN DEHYDROGENASES/REDUCTASES FAMILY MEMBER"/>
    <property type="match status" value="1"/>
</dbReference>
<dbReference type="RefSeq" id="WP_026042018.1">
    <property type="nucleotide sequence ID" value="NZ_CP013124.1"/>
</dbReference>
<gene>
    <name evidence="3" type="ORF">DW68_009475</name>
</gene>
<comment type="similarity">
    <text evidence="1">Belongs to the short-chain dehydrogenases/reductases (SDR) family.</text>
</comment>
<dbReference type="SUPFAM" id="SSF51735">
    <property type="entry name" value="NAD(P)-binding Rossmann-fold domains"/>
    <property type="match status" value="1"/>
</dbReference>
<dbReference type="Proteomes" id="UP000028530">
    <property type="component" value="Chromosome"/>
</dbReference>
<dbReference type="InterPro" id="IPR057326">
    <property type="entry name" value="KR_dom"/>
</dbReference>
<dbReference type="InterPro" id="IPR036291">
    <property type="entry name" value="NAD(P)-bd_dom_sf"/>
</dbReference>
<dbReference type="GeneID" id="57606092"/>
<evidence type="ECO:0000256" key="1">
    <source>
        <dbReference type="ARBA" id="ARBA00006484"/>
    </source>
</evidence>
<dbReference type="PANTHER" id="PTHR42760:SF135">
    <property type="entry name" value="BLL7886 PROTEIN"/>
    <property type="match status" value="1"/>
</dbReference>
<evidence type="ECO:0000313" key="4">
    <source>
        <dbReference type="Proteomes" id="UP000028530"/>
    </source>
</evidence>
<dbReference type="PRINTS" id="PR00081">
    <property type="entry name" value="GDHRDH"/>
</dbReference>
<organism evidence="3 4">
    <name type="scientific">Ectopseudomonas mendocina S5.2</name>
    <dbReference type="NCBI Taxonomy" id="1225174"/>
    <lineage>
        <taxon>Bacteria</taxon>
        <taxon>Pseudomonadati</taxon>
        <taxon>Pseudomonadota</taxon>
        <taxon>Gammaproteobacteria</taxon>
        <taxon>Pseudomonadales</taxon>
        <taxon>Pseudomonadaceae</taxon>
        <taxon>Ectopseudomonas</taxon>
    </lineage>
</organism>
<reference evidence="3 4" key="1">
    <citation type="submission" date="2015-11" db="EMBL/GenBank/DDBJ databases">
        <authorList>
            <person name="Chong T.M."/>
            <person name="Chan K.G."/>
            <person name="Dessaux Y."/>
        </authorList>
    </citation>
    <scope>NUCLEOTIDE SEQUENCE [LARGE SCALE GENOMIC DNA]</scope>
    <source>
        <strain evidence="3 4">S5.2</strain>
    </source>
</reference>
<dbReference type="Pfam" id="PF13561">
    <property type="entry name" value="adh_short_C2"/>
    <property type="match status" value="1"/>
</dbReference>
<dbReference type="InterPro" id="IPR002347">
    <property type="entry name" value="SDR_fam"/>
</dbReference>
<sequence>MNLELTGKVVLVTGSSAGIGFEVAQQLALEGCHVVLNGRDPERLQAAQERIAGSSGVVADVRDPDACQALVRHVLKLHGRLDVLVCNVGSGASVPPGKETPAEWHRVVELNLYSTTQAVWAATDALVASRGNVICISSICGIEALGCPVAYAAAKAAVESYVRNSARAFGKHGVRINSIAPGNILFDGSVWERKLREDRDAVESMLQRDVALARLGSPKDVARLAAYLASPLGGFITGATYVVDGGQLRS</sequence>